<dbReference type="EMBL" id="FNNG01000002">
    <property type="protein sequence ID" value="SDW44932.1"/>
    <property type="molecule type" value="Genomic_DNA"/>
</dbReference>
<feature type="domain" description="PurM-like N-terminal" evidence="1">
    <location>
        <begin position="13"/>
        <end position="113"/>
    </location>
</feature>
<name>A0A1H2TM52_9FIRM</name>
<keyword evidence="2" id="KW-0808">Transferase</keyword>
<evidence type="ECO:0000313" key="2">
    <source>
        <dbReference type="EMBL" id="SDW44932.1"/>
    </source>
</evidence>
<keyword evidence="2" id="KW-0418">Kinase</keyword>
<organism evidence="2 3">
    <name type="scientific">Tepidimicrobium xylanilyticum</name>
    <dbReference type="NCBI Taxonomy" id="1123352"/>
    <lineage>
        <taxon>Bacteria</taxon>
        <taxon>Bacillati</taxon>
        <taxon>Bacillota</taxon>
        <taxon>Tissierellia</taxon>
        <taxon>Tissierellales</taxon>
        <taxon>Tepidimicrobiaceae</taxon>
        <taxon>Tepidimicrobium</taxon>
    </lineage>
</organism>
<dbReference type="InterPro" id="IPR016188">
    <property type="entry name" value="PurM-like_N"/>
</dbReference>
<proteinExistence type="predicted"/>
<gene>
    <name evidence="2" type="ORF">SAMN05660923_00752</name>
</gene>
<dbReference type="OrthoDB" id="9805740at2"/>
<dbReference type="RefSeq" id="WP_093751004.1">
    <property type="nucleotide sequence ID" value="NZ_FNNG01000002.1"/>
</dbReference>
<protein>
    <submittedName>
        <fullName evidence="2">Alpha-ribazole kinase</fullName>
    </submittedName>
</protein>
<keyword evidence="3" id="KW-1185">Reference proteome</keyword>
<evidence type="ECO:0000313" key="3">
    <source>
        <dbReference type="Proteomes" id="UP000198828"/>
    </source>
</evidence>
<dbReference type="AlphaFoldDB" id="A0A1H2TM52"/>
<dbReference type="Proteomes" id="UP000198828">
    <property type="component" value="Unassembled WGS sequence"/>
</dbReference>
<dbReference type="GO" id="GO:0016301">
    <property type="term" value="F:kinase activity"/>
    <property type="evidence" value="ECO:0007669"/>
    <property type="project" value="UniProtKB-KW"/>
</dbReference>
<reference evidence="2 3" key="1">
    <citation type="submission" date="2016-10" db="EMBL/GenBank/DDBJ databases">
        <authorList>
            <person name="de Groot N.N."/>
        </authorList>
    </citation>
    <scope>NUCLEOTIDE SEQUENCE [LARGE SCALE GENOMIC DNA]</scope>
    <source>
        <strain evidence="2 3">DSM 23310</strain>
    </source>
</reference>
<dbReference type="Pfam" id="PF00586">
    <property type="entry name" value="AIRS"/>
    <property type="match status" value="1"/>
</dbReference>
<evidence type="ECO:0000259" key="1">
    <source>
        <dbReference type="Pfam" id="PF00586"/>
    </source>
</evidence>
<accession>A0A1H2TM52</accession>
<sequence length="243" mass="26631">MIERYRDLIIIYEKDMAYVISCDSLGAIGNKKNDVLKTDEDTVGKATIKVALSEALCVGANPIVICDTLAVEMNPTGNRILKSIKKELKENGLDDIVLTGSTEENFPTSMTGIGITIISRAKISDLKIKKVEKGMHISLLGYPLVGEEVLKNPKDVLQLKDYMEISNSKEIIEAIPVGSKGIGYELRVLEEVSGLKVEDKIPPHVDIMKSGGPSTCCIIVHKEKKPSIMNTINKPLTHMGRLV</sequence>